<dbReference type="Proteomes" id="UP000284842">
    <property type="component" value="Unassembled WGS sequence"/>
</dbReference>
<gene>
    <name evidence="1" type="ORF">CVT24_008195</name>
</gene>
<proteinExistence type="predicted"/>
<dbReference type="InParanoid" id="A0A409W0F9"/>
<evidence type="ECO:0000313" key="2">
    <source>
        <dbReference type="Proteomes" id="UP000284842"/>
    </source>
</evidence>
<dbReference type="Gene3D" id="1.25.40.10">
    <property type="entry name" value="Tetratricopeptide repeat domain"/>
    <property type="match status" value="1"/>
</dbReference>
<organism evidence="1 2">
    <name type="scientific">Panaeolus cyanescens</name>
    <dbReference type="NCBI Taxonomy" id="181874"/>
    <lineage>
        <taxon>Eukaryota</taxon>
        <taxon>Fungi</taxon>
        <taxon>Dikarya</taxon>
        <taxon>Basidiomycota</taxon>
        <taxon>Agaricomycotina</taxon>
        <taxon>Agaricomycetes</taxon>
        <taxon>Agaricomycetidae</taxon>
        <taxon>Agaricales</taxon>
        <taxon>Agaricineae</taxon>
        <taxon>Galeropsidaceae</taxon>
        <taxon>Panaeolus</taxon>
    </lineage>
</organism>
<accession>A0A409W0F9</accession>
<reference evidence="1 2" key="1">
    <citation type="journal article" date="2018" name="Evol. Lett.">
        <title>Horizontal gene cluster transfer increased hallucinogenic mushroom diversity.</title>
        <authorList>
            <person name="Reynolds H.T."/>
            <person name="Vijayakumar V."/>
            <person name="Gluck-Thaler E."/>
            <person name="Korotkin H.B."/>
            <person name="Matheny P.B."/>
            <person name="Slot J.C."/>
        </authorList>
    </citation>
    <scope>NUCLEOTIDE SEQUENCE [LARGE SCALE GENOMIC DNA]</scope>
    <source>
        <strain evidence="1 2">2629</strain>
    </source>
</reference>
<keyword evidence="2" id="KW-1185">Reference proteome</keyword>
<comment type="caution">
    <text evidence="1">The sequence shown here is derived from an EMBL/GenBank/DDBJ whole genome shotgun (WGS) entry which is preliminary data.</text>
</comment>
<dbReference type="EMBL" id="NHTK01005891">
    <property type="protein sequence ID" value="PPQ71978.1"/>
    <property type="molecule type" value="Genomic_DNA"/>
</dbReference>
<dbReference type="InterPro" id="IPR011990">
    <property type="entry name" value="TPR-like_helical_dom_sf"/>
</dbReference>
<name>A0A409W0F9_9AGAR</name>
<dbReference type="SUPFAM" id="SSF48452">
    <property type="entry name" value="TPR-like"/>
    <property type="match status" value="1"/>
</dbReference>
<sequence>MFKRSLSSVHPQYHLFARQPRLQHAAFLSNIPSFASTRHTEVKKPATPKPPSPSKPLPRQVLKYSFAAFALLAASIASAYELTHLYTEYVAMSPESDEEVKKWGWDFATYWNGDTSRGGTDPQLSHRVRHLIHAAWSASEWDFGPNANIQSTSASDSAQPRFKVLDARLLTTEKYLRAAIEFTEAKNTTSDSDSSTLAQLYLQHALILEQMEPCFWNEAKQQFHKAWKHLPDASHRGFLAWKLGDINERLGLDAEAQEWWDKAINIVQERHPNHSPPTIAVPQSPLLQRILFSTLISKSAYLARHNQLKEARHLEESALDLLRSIHPPDSLASSTPPQALHALYLLQRSSLFSIHLAEVLHAQKRKWSLSAQYLQSAAESSGRVARMLTDGQAAEAIQTSTGIPSSHKKLVSVYDSSRSMNKPAHVLLRDARRTAAEAWNLLGVLYENHQGNKSLRALECFQQAMAWAGCTNPDGTQQVADSTLEADWRIYKGNYERLNSQISAK</sequence>
<protein>
    <submittedName>
        <fullName evidence="1">Uncharacterized protein</fullName>
    </submittedName>
</protein>
<evidence type="ECO:0000313" key="1">
    <source>
        <dbReference type="EMBL" id="PPQ71978.1"/>
    </source>
</evidence>
<dbReference type="AlphaFoldDB" id="A0A409W0F9"/>
<dbReference type="OrthoDB" id="2524554at2759"/>